<dbReference type="EMBL" id="LDJR01000011">
    <property type="protein sequence ID" value="OAK75572.1"/>
    <property type="molecule type" value="Genomic_DNA"/>
</dbReference>
<dbReference type="InterPro" id="IPR015005">
    <property type="entry name" value="DUF1854"/>
</dbReference>
<dbReference type="STRING" id="217031.ABB05_02435"/>
<organism evidence="2 3">
    <name type="scientific">Lederbergia galactosidilytica</name>
    <dbReference type="NCBI Taxonomy" id="217031"/>
    <lineage>
        <taxon>Bacteria</taxon>
        <taxon>Bacillati</taxon>
        <taxon>Bacillota</taxon>
        <taxon>Bacilli</taxon>
        <taxon>Bacillales</taxon>
        <taxon>Bacillaceae</taxon>
        <taxon>Lederbergia</taxon>
    </lineage>
</organism>
<dbReference type="RefSeq" id="WP_057981666.1">
    <property type="nucleotide sequence ID" value="NZ_JAGGKH010000008.1"/>
</dbReference>
<evidence type="ECO:0000259" key="1">
    <source>
        <dbReference type="Pfam" id="PF08909"/>
    </source>
</evidence>
<reference evidence="2 3" key="1">
    <citation type="submission" date="2015-05" db="EMBL/GenBank/DDBJ databases">
        <title>Comparison of genome.</title>
        <authorList>
            <person name="Zheng Z."/>
            <person name="Sun M."/>
        </authorList>
    </citation>
    <scope>NUCLEOTIDE SEQUENCE [LARGE SCALE GENOMIC DNA]</scope>
    <source>
        <strain evidence="2 3">G25-74</strain>
    </source>
</reference>
<dbReference type="Pfam" id="PF08909">
    <property type="entry name" value="DUF1854"/>
    <property type="match status" value="1"/>
</dbReference>
<accession>A0A178A612</accession>
<sequence length="182" mass="21049">MAKLNIERQSHESKSDLAEAAKINYLTEQNAMFVENDGRMLSVHVEQKVYSAVYLYCSFPHRNNRIFISVRTDENEEIGIIKSLDDFSDKIICLLEEHINLRYFAPEIIKVNKITEEFGYSYWETETTSGNCYFTVRMGKGNVTAVTAVKILITDVDGNRFIIKDLTALTDKEYRMVEMCMT</sequence>
<dbReference type="AlphaFoldDB" id="A0A178A612"/>
<gene>
    <name evidence="2" type="ORF">ABB05_02435</name>
</gene>
<evidence type="ECO:0000313" key="3">
    <source>
        <dbReference type="Proteomes" id="UP000077881"/>
    </source>
</evidence>
<dbReference type="OrthoDB" id="9796887at2"/>
<keyword evidence="3" id="KW-1185">Reference proteome</keyword>
<protein>
    <recommendedName>
        <fullName evidence="1">DUF1854 domain-containing protein</fullName>
    </recommendedName>
</protein>
<evidence type="ECO:0000313" key="2">
    <source>
        <dbReference type="EMBL" id="OAK75572.1"/>
    </source>
</evidence>
<name>A0A178A612_9BACI</name>
<comment type="caution">
    <text evidence="2">The sequence shown here is derived from an EMBL/GenBank/DDBJ whole genome shotgun (WGS) entry which is preliminary data.</text>
</comment>
<proteinExistence type="predicted"/>
<feature type="domain" description="DUF1854" evidence="1">
    <location>
        <begin position="54"/>
        <end position="177"/>
    </location>
</feature>
<dbReference type="PATRIC" id="fig|217031.6.peg.530"/>
<dbReference type="Proteomes" id="UP000077881">
    <property type="component" value="Unassembled WGS sequence"/>
</dbReference>